<dbReference type="GO" id="GO:0005789">
    <property type="term" value="C:endoplasmic reticulum membrane"/>
    <property type="evidence" value="ECO:0007669"/>
    <property type="project" value="UniProtKB-SubCell"/>
</dbReference>
<keyword evidence="3" id="KW-0256">Endoplasmic reticulum</keyword>
<dbReference type="InterPro" id="IPR009617">
    <property type="entry name" value="Seipin"/>
</dbReference>
<dbReference type="AlphaFoldDB" id="A0AAD5SLI4"/>
<organism evidence="9 10">
    <name type="scientific">Rhizophlyctis rosea</name>
    <dbReference type="NCBI Taxonomy" id="64517"/>
    <lineage>
        <taxon>Eukaryota</taxon>
        <taxon>Fungi</taxon>
        <taxon>Fungi incertae sedis</taxon>
        <taxon>Chytridiomycota</taxon>
        <taxon>Chytridiomycota incertae sedis</taxon>
        <taxon>Chytridiomycetes</taxon>
        <taxon>Rhizophlyctidales</taxon>
        <taxon>Rhizophlyctidaceae</taxon>
        <taxon>Rhizophlyctis</taxon>
    </lineage>
</organism>
<keyword evidence="6 8" id="KW-0472">Membrane</keyword>
<dbReference type="PANTHER" id="PTHR21212:SF0">
    <property type="entry name" value="SEIPIN"/>
    <property type="match status" value="1"/>
</dbReference>
<evidence type="ECO:0000256" key="2">
    <source>
        <dbReference type="ARBA" id="ARBA00022692"/>
    </source>
</evidence>
<feature type="compositionally biased region" description="Pro residues" evidence="7">
    <location>
        <begin position="176"/>
        <end position="190"/>
    </location>
</feature>
<dbReference type="CDD" id="cd23995">
    <property type="entry name" value="Seipin_BSCL2_like"/>
    <property type="match status" value="1"/>
</dbReference>
<reference evidence="9" key="1">
    <citation type="submission" date="2020-05" db="EMBL/GenBank/DDBJ databases">
        <title>Phylogenomic resolution of chytrid fungi.</title>
        <authorList>
            <person name="Stajich J.E."/>
            <person name="Amses K."/>
            <person name="Simmons R."/>
            <person name="Seto K."/>
            <person name="Myers J."/>
            <person name="Bonds A."/>
            <person name="Quandt C.A."/>
            <person name="Barry K."/>
            <person name="Liu P."/>
            <person name="Grigoriev I."/>
            <person name="Longcore J.E."/>
            <person name="James T.Y."/>
        </authorList>
    </citation>
    <scope>NUCLEOTIDE SEQUENCE</scope>
    <source>
        <strain evidence="9">JEL0318</strain>
    </source>
</reference>
<keyword evidence="2 8" id="KW-0812">Transmembrane</keyword>
<comment type="caution">
    <text evidence="9">The sequence shown here is derived from an EMBL/GenBank/DDBJ whole genome shotgun (WGS) entry which is preliminary data.</text>
</comment>
<proteinExistence type="predicted"/>
<feature type="region of interest" description="Disordered" evidence="7">
    <location>
        <begin position="88"/>
        <end position="122"/>
    </location>
</feature>
<dbReference type="GO" id="GO:0140042">
    <property type="term" value="P:lipid droplet formation"/>
    <property type="evidence" value="ECO:0007669"/>
    <property type="project" value="UniProtKB-ARBA"/>
</dbReference>
<dbReference type="PANTHER" id="PTHR21212">
    <property type="entry name" value="BERNARDINELLI-SEIP CONGENITAL LIPODYSTROPHY 2 HOMOLOG BSCL2 PROTEIN"/>
    <property type="match status" value="1"/>
</dbReference>
<sequence>MIPTLNTTAPKENPVHHAVVQISTNKLQIYSCRLHIHARFQGLRYFMYHWRLTTAIVFISTILFWEAYVLRKSWKFVHAVLQEQVIGTEPPVENGNGPDDDEGDDSELDEREEVDPALEMEDLDDEQELLATDSSAENAYGSSTEGHRPNQLAAEYTAEDSPIDIRFPPRGRRPLYSPPPIRASSPPPYGSPGRYSSPPPSMYRTSSGSTWAGAAASGLSYASHMSSSLLKNQRWNSADALDFTSHHRKSANGGANNHRTVKVTVPIQAVEEPVREGGDIRRTTSSAVKGGQRSGVESNGLRYRRRGDGNYEVVANGGDGSKSFVSDNHTAVLTAEVEEDLRRLRGRSPRKKIEVDELGVGEKNDSVVDEKTVSIGENGNDTALRTDHDNIKIEPDAGSSSPGSTWSDVTGEVVARPSSDSETTSLVN</sequence>
<keyword evidence="5" id="KW-0443">Lipid metabolism</keyword>
<keyword evidence="10" id="KW-1185">Reference proteome</keyword>
<gene>
    <name evidence="9" type="ORF">HK097_011189</name>
</gene>
<evidence type="ECO:0000256" key="4">
    <source>
        <dbReference type="ARBA" id="ARBA00022989"/>
    </source>
</evidence>
<feature type="compositionally biased region" description="Basic and acidic residues" evidence="7">
    <location>
        <begin position="362"/>
        <end position="372"/>
    </location>
</feature>
<feature type="compositionally biased region" description="Basic and acidic residues" evidence="7">
    <location>
        <begin position="384"/>
        <end position="395"/>
    </location>
</feature>
<feature type="compositionally biased region" description="Polar residues" evidence="7">
    <location>
        <begin position="418"/>
        <end position="428"/>
    </location>
</feature>
<comment type="subcellular location">
    <subcellularLocation>
        <location evidence="1">Endoplasmic reticulum membrane</location>
        <topology evidence="1">Multi-pass membrane protein</topology>
    </subcellularLocation>
</comment>
<evidence type="ECO:0000256" key="6">
    <source>
        <dbReference type="ARBA" id="ARBA00023136"/>
    </source>
</evidence>
<dbReference type="Proteomes" id="UP001212841">
    <property type="component" value="Unassembled WGS sequence"/>
</dbReference>
<feature type="compositionally biased region" description="Low complexity" evidence="7">
    <location>
        <begin position="191"/>
        <end position="215"/>
    </location>
</feature>
<feature type="compositionally biased region" description="Polar residues" evidence="7">
    <location>
        <begin position="398"/>
        <end position="408"/>
    </location>
</feature>
<evidence type="ECO:0000256" key="8">
    <source>
        <dbReference type="SAM" id="Phobius"/>
    </source>
</evidence>
<feature type="region of interest" description="Disordered" evidence="7">
    <location>
        <begin position="154"/>
        <end position="215"/>
    </location>
</feature>
<feature type="region of interest" description="Disordered" evidence="7">
    <location>
        <begin position="362"/>
        <end position="428"/>
    </location>
</feature>
<dbReference type="Pfam" id="PF06775">
    <property type="entry name" value="Seipin"/>
    <property type="match status" value="1"/>
</dbReference>
<dbReference type="EMBL" id="JADGJD010000009">
    <property type="protein sequence ID" value="KAJ3057184.1"/>
    <property type="molecule type" value="Genomic_DNA"/>
</dbReference>
<evidence type="ECO:0000256" key="3">
    <source>
        <dbReference type="ARBA" id="ARBA00022824"/>
    </source>
</evidence>
<accession>A0AAD5SLI4</accession>
<evidence type="ECO:0000256" key="1">
    <source>
        <dbReference type="ARBA" id="ARBA00004477"/>
    </source>
</evidence>
<evidence type="ECO:0000313" key="9">
    <source>
        <dbReference type="EMBL" id="KAJ3057184.1"/>
    </source>
</evidence>
<evidence type="ECO:0000256" key="7">
    <source>
        <dbReference type="SAM" id="MobiDB-lite"/>
    </source>
</evidence>
<feature type="region of interest" description="Disordered" evidence="7">
    <location>
        <begin position="284"/>
        <end position="303"/>
    </location>
</feature>
<name>A0AAD5SLI4_9FUNG</name>
<evidence type="ECO:0000313" key="10">
    <source>
        <dbReference type="Proteomes" id="UP001212841"/>
    </source>
</evidence>
<keyword evidence="4 8" id="KW-1133">Transmembrane helix</keyword>
<evidence type="ECO:0000256" key="5">
    <source>
        <dbReference type="ARBA" id="ARBA00023098"/>
    </source>
</evidence>
<protein>
    <submittedName>
        <fullName evidence="9">Uncharacterized protein</fullName>
    </submittedName>
</protein>
<feature type="transmembrane region" description="Helical" evidence="8">
    <location>
        <begin position="48"/>
        <end position="68"/>
    </location>
</feature>
<feature type="compositionally biased region" description="Acidic residues" evidence="7">
    <location>
        <begin position="98"/>
        <end position="122"/>
    </location>
</feature>
<dbReference type="GO" id="GO:0006629">
    <property type="term" value="P:lipid metabolic process"/>
    <property type="evidence" value="ECO:0007669"/>
    <property type="project" value="UniProtKB-KW"/>
</dbReference>